<dbReference type="InterPro" id="IPR029058">
    <property type="entry name" value="AB_hydrolase_fold"/>
</dbReference>
<proteinExistence type="predicted"/>
<dbReference type="Proteomes" id="UP001431199">
    <property type="component" value="Unassembled WGS sequence"/>
</dbReference>
<sequence length="304" mass="35209">MENIMRPATIMLPPGDMEAIGIIEFVHGMCEHRNRYNHVLKYFSDKGFICAIADIKGHGENVLTPDDYGYFGEDGYKGLIQDIDDYTTFLKREYPNLPLILIGHSMGSLLVRGYIKKHSEKIDALVVCGSPSENSFTELGKILIRVMEVFVGNRYRSPFISRMLNGPFEKPFKKDGIKNAWLCSDLYEVDKYNKDERCGFDFTLNGYYSLFSLMQYVYNKDGYKNKNRDLEIMFISGDDDPCKINDKKFKESVLLLKKRGFQNTFSNTYPGMRHELFNEPGREEVFDDILKFIEIKLGIETSRE</sequence>
<name>A0ABT2M2P1_9FIRM</name>
<organism evidence="2 3">
    <name type="scientific">Eubacterium album</name>
    <dbReference type="NCBI Taxonomy" id="2978477"/>
    <lineage>
        <taxon>Bacteria</taxon>
        <taxon>Bacillati</taxon>
        <taxon>Bacillota</taxon>
        <taxon>Clostridia</taxon>
        <taxon>Eubacteriales</taxon>
        <taxon>Eubacteriaceae</taxon>
        <taxon>Eubacterium</taxon>
    </lineage>
</organism>
<dbReference type="GO" id="GO:0016787">
    <property type="term" value="F:hydrolase activity"/>
    <property type="evidence" value="ECO:0007669"/>
    <property type="project" value="UniProtKB-KW"/>
</dbReference>
<gene>
    <name evidence="2" type="ORF">N5B56_05435</name>
</gene>
<dbReference type="EMBL" id="JAODBU010000004">
    <property type="protein sequence ID" value="MCT7398528.1"/>
    <property type="molecule type" value="Genomic_DNA"/>
</dbReference>
<dbReference type="Pfam" id="PF12146">
    <property type="entry name" value="Hydrolase_4"/>
    <property type="match status" value="1"/>
</dbReference>
<dbReference type="SUPFAM" id="SSF53474">
    <property type="entry name" value="alpha/beta-Hydrolases"/>
    <property type="match status" value="1"/>
</dbReference>
<dbReference type="InterPro" id="IPR022742">
    <property type="entry name" value="Hydrolase_4"/>
</dbReference>
<dbReference type="PANTHER" id="PTHR11614">
    <property type="entry name" value="PHOSPHOLIPASE-RELATED"/>
    <property type="match status" value="1"/>
</dbReference>
<evidence type="ECO:0000313" key="2">
    <source>
        <dbReference type="EMBL" id="MCT7398528.1"/>
    </source>
</evidence>
<keyword evidence="2" id="KW-0378">Hydrolase</keyword>
<keyword evidence="3" id="KW-1185">Reference proteome</keyword>
<dbReference type="RefSeq" id="WP_117910010.1">
    <property type="nucleotide sequence ID" value="NZ_JAODBU010000004.1"/>
</dbReference>
<comment type="caution">
    <text evidence="2">The sequence shown here is derived from an EMBL/GenBank/DDBJ whole genome shotgun (WGS) entry which is preliminary data.</text>
</comment>
<dbReference type="Gene3D" id="3.40.50.1820">
    <property type="entry name" value="alpha/beta hydrolase"/>
    <property type="match status" value="1"/>
</dbReference>
<protein>
    <submittedName>
        <fullName evidence="2">Alpha/beta hydrolase</fullName>
    </submittedName>
</protein>
<feature type="domain" description="Serine aminopeptidase S33" evidence="1">
    <location>
        <begin position="20"/>
        <end position="280"/>
    </location>
</feature>
<evidence type="ECO:0000259" key="1">
    <source>
        <dbReference type="Pfam" id="PF12146"/>
    </source>
</evidence>
<reference evidence="2" key="1">
    <citation type="submission" date="2022-09" db="EMBL/GenBank/DDBJ databases">
        <title>Eubacterium sp. LFL-14 isolated from human feces.</title>
        <authorList>
            <person name="Liu F."/>
        </authorList>
    </citation>
    <scope>NUCLEOTIDE SEQUENCE</scope>
    <source>
        <strain evidence="2">LFL-14</strain>
    </source>
</reference>
<dbReference type="InterPro" id="IPR051044">
    <property type="entry name" value="MAG_DAG_Lipase"/>
</dbReference>
<evidence type="ECO:0000313" key="3">
    <source>
        <dbReference type="Proteomes" id="UP001431199"/>
    </source>
</evidence>
<accession>A0ABT2M2P1</accession>